<evidence type="ECO:0000259" key="7">
    <source>
        <dbReference type="Pfam" id="PF21365"/>
    </source>
</evidence>
<name>A0AAW0UAI8_SCYPA</name>
<dbReference type="Pfam" id="PF21365">
    <property type="entry name" value="Glyco_hydro_31_3rd"/>
    <property type="match status" value="1"/>
</dbReference>
<evidence type="ECO:0000313" key="8">
    <source>
        <dbReference type="EMBL" id="KAK8395961.1"/>
    </source>
</evidence>
<dbReference type="InterPro" id="IPR000322">
    <property type="entry name" value="Glyco_hydro_31_TIM"/>
</dbReference>
<dbReference type="CDD" id="cd06592">
    <property type="entry name" value="GH31_NET37"/>
    <property type="match status" value="1"/>
</dbReference>
<dbReference type="AlphaFoldDB" id="A0AAW0UAI8"/>
<comment type="similarity">
    <text evidence="1 4">Belongs to the glycosyl hydrolase 31 family.</text>
</comment>
<dbReference type="InterPro" id="IPR048395">
    <property type="entry name" value="Glyco_hydro_31_C"/>
</dbReference>
<dbReference type="SUPFAM" id="SSF51011">
    <property type="entry name" value="Glycosyl hydrolase domain"/>
    <property type="match status" value="1"/>
</dbReference>
<dbReference type="PANTHER" id="PTHR43053:SF4">
    <property type="entry name" value="MYOGENESIS-REGULATING GLYCOSIDASE"/>
    <property type="match status" value="1"/>
</dbReference>
<keyword evidence="5" id="KW-0732">Signal</keyword>
<evidence type="ECO:0000259" key="6">
    <source>
        <dbReference type="Pfam" id="PF01055"/>
    </source>
</evidence>
<comment type="caution">
    <text evidence="8">The sequence shown here is derived from an EMBL/GenBank/DDBJ whole genome shotgun (WGS) entry which is preliminary data.</text>
</comment>
<dbReference type="GO" id="GO:0004553">
    <property type="term" value="F:hydrolase activity, hydrolyzing O-glycosyl compounds"/>
    <property type="evidence" value="ECO:0007669"/>
    <property type="project" value="InterPro"/>
</dbReference>
<dbReference type="EMBL" id="JARAKH010000016">
    <property type="protein sequence ID" value="KAK8395961.1"/>
    <property type="molecule type" value="Genomic_DNA"/>
</dbReference>
<dbReference type="SUPFAM" id="SSF51445">
    <property type="entry name" value="(Trans)glycosidases"/>
    <property type="match status" value="1"/>
</dbReference>
<feature type="domain" description="Glycoside hydrolase family 31 TIM barrel" evidence="6">
    <location>
        <begin position="267"/>
        <end position="562"/>
    </location>
</feature>
<dbReference type="Gene3D" id="3.20.20.80">
    <property type="entry name" value="Glycosidases"/>
    <property type="match status" value="1"/>
</dbReference>
<dbReference type="PANTHER" id="PTHR43053">
    <property type="entry name" value="GLYCOSIDASE FAMILY 31"/>
    <property type="match status" value="1"/>
</dbReference>
<dbReference type="InterPro" id="IPR050985">
    <property type="entry name" value="Alpha-glycosidase_related"/>
</dbReference>
<dbReference type="Proteomes" id="UP001487740">
    <property type="component" value="Unassembled WGS sequence"/>
</dbReference>
<dbReference type="Gene3D" id="2.60.40.1180">
    <property type="entry name" value="Golgi alpha-mannosidase II"/>
    <property type="match status" value="1"/>
</dbReference>
<feature type="domain" description="Glycosyl hydrolase family 31 C-terminal" evidence="7">
    <location>
        <begin position="572"/>
        <end position="652"/>
    </location>
</feature>
<evidence type="ECO:0000256" key="4">
    <source>
        <dbReference type="RuleBase" id="RU361185"/>
    </source>
</evidence>
<dbReference type="InterPro" id="IPR017853">
    <property type="entry name" value="GH"/>
</dbReference>
<keyword evidence="2 4" id="KW-0378">Hydrolase</keyword>
<evidence type="ECO:0000256" key="3">
    <source>
        <dbReference type="ARBA" id="ARBA00023295"/>
    </source>
</evidence>
<gene>
    <name evidence="8" type="ORF">O3P69_005211</name>
</gene>
<evidence type="ECO:0000256" key="1">
    <source>
        <dbReference type="ARBA" id="ARBA00007806"/>
    </source>
</evidence>
<keyword evidence="3 4" id="KW-0326">Glycosidase</keyword>
<dbReference type="Pfam" id="PF01055">
    <property type="entry name" value="Glyco_hydro_31_2nd"/>
    <property type="match status" value="1"/>
</dbReference>
<dbReference type="InterPro" id="IPR013780">
    <property type="entry name" value="Glyco_hydro_b"/>
</dbReference>
<reference evidence="8 9" key="1">
    <citation type="submission" date="2023-03" db="EMBL/GenBank/DDBJ databases">
        <title>High-quality genome of Scylla paramamosain provides insights in environmental adaptation.</title>
        <authorList>
            <person name="Zhang L."/>
        </authorList>
    </citation>
    <scope>NUCLEOTIDE SEQUENCE [LARGE SCALE GENOMIC DNA]</scope>
    <source>
        <strain evidence="8">LZ_2023a</strain>
        <tissue evidence="8">Muscle</tissue>
    </source>
</reference>
<feature type="chain" id="PRO_5043452257" evidence="5">
    <location>
        <begin position="36"/>
        <end position="657"/>
    </location>
</feature>
<sequence length="657" mass="73516">MNGLKAEHSIQPRPGAMARWLVVTVLAAAVTGGRCEPLVRVTNAPHNSLVMDADTLHFIHPKGEAHVRWGLTLPEGAEGSPCGEGDSCLDFSVAKVVVTTEDHCQKVAWTSPVDGGLAELRDCVLLEGHWYGGGQQARQPWPLEKHPRKETAFVTSDMLQDRVHLYGGVSEAYWVSSQGVAVRVEEQTPLFLRVPDTNGDFKADELCLSARHERPFAAAPGSPLTLTYFLCSADDVRKVHETTFPKFFSLPEGTPDSRMMQHPIWSTWAEYSAQVNDSRVLDFARGVSEHGFNNSQVEIDDNWETCYGEAVFSPDRFPDPRAMVDQLHSEGFRVTLWVHPFINNNCPSFTFADQQGYLAKDASGTTQLTHWWNGKEAGLVDFTNAEAAAWWAQRLLDLQQQTGMDSFKFDAGESSWLPENYTLQVDERFWPNIYSTKYMETVTQFGNMIEARVGHKTQHFPVFIRMLDKDSTWNYDNGLKTLVSSLLHSGLLGYPFVLPDMIGGNAYGGRPSKELFVRWAQANAFMPALQFSVLPWEYDEEVTELCREVTRLHSEYTPLLLSLAQEATISVAPMMRPTWWLCPTLEECLTADQQFLVGDDLLVAPVVRYINAHTLDVVLPPGEWQQAGTGTVTSGPTTVTVANITLNTLVYFTRVMV</sequence>
<evidence type="ECO:0000313" key="9">
    <source>
        <dbReference type="Proteomes" id="UP001487740"/>
    </source>
</evidence>
<evidence type="ECO:0000256" key="2">
    <source>
        <dbReference type="ARBA" id="ARBA00022801"/>
    </source>
</evidence>
<keyword evidence="9" id="KW-1185">Reference proteome</keyword>
<dbReference type="GO" id="GO:0005975">
    <property type="term" value="P:carbohydrate metabolic process"/>
    <property type="evidence" value="ECO:0007669"/>
    <property type="project" value="InterPro"/>
</dbReference>
<feature type="signal peptide" evidence="5">
    <location>
        <begin position="1"/>
        <end position="35"/>
    </location>
</feature>
<proteinExistence type="inferred from homology"/>
<organism evidence="8 9">
    <name type="scientific">Scylla paramamosain</name>
    <name type="common">Mud crab</name>
    <dbReference type="NCBI Taxonomy" id="85552"/>
    <lineage>
        <taxon>Eukaryota</taxon>
        <taxon>Metazoa</taxon>
        <taxon>Ecdysozoa</taxon>
        <taxon>Arthropoda</taxon>
        <taxon>Crustacea</taxon>
        <taxon>Multicrustacea</taxon>
        <taxon>Malacostraca</taxon>
        <taxon>Eumalacostraca</taxon>
        <taxon>Eucarida</taxon>
        <taxon>Decapoda</taxon>
        <taxon>Pleocyemata</taxon>
        <taxon>Brachyura</taxon>
        <taxon>Eubrachyura</taxon>
        <taxon>Portunoidea</taxon>
        <taxon>Portunidae</taxon>
        <taxon>Portuninae</taxon>
        <taxon>Scylla</taxon>
    </lineage>
</organism>
<protein>
    <submittedName>
        <fullName evidence="8">Uncharacterized protein</fullName>
    </submittedName>
</protein>
<accession>A0AAW0UAI8</accession>
<evidence type="ECO:0000256" key="5">
    <source>
        <dbReference type="SAM" id="SignalP"/>
    </source>
</evidence>